<evidence type="ECO:0000256" key="7">
    <source>
        <dbReference type="ARBA" id="ARBA00022989"/>
    </source>
</evidence>
<feature type="transmembrane region" description="Helical" evidence="10">
    <location>
        <begin position="439"/>
        <end position="457"/>
    </location>
</feature>
<evidence type="ECO:0000256" key="1">
    <source>
        <dbReference type="ARBA" id="ARBA00004141"/>
    </source>
</evidence>
<dbReference type="Pfam" id="PF22776">
    <property type="entry name" value="K_trans_C"/>
    <property type="match status" value="1"/>
</dbReference>
<feature type="transmembrane region" description="Helical" evidence="10">
    <location>
        <begin position="21"/>
        <end position="42"/>
    </location>
</feature>
<reference evidence="13 14" key="1">
    <citation type="submission" date="2019-01" db="EMBL/GenBank/DDBJ databases">
        <title>Insights into ecological role of a new deltaproteobacterial order Candidatus Sinidesulfobacterales (Sva0485) by metagenomics and metatranscriptomics.</title>
        <authorList>
            <person name="Tan S."/>
            <person name="Liu J."/>
            <person name="Fang Y."/>
            <person name="Hedlund B.P."/>
            <person name="Lian Z.H."/>
            <person name="Huang L.Y."/>
            <person name="Li J.T."/>
            <person name="Huang L.N."/>
            <person name="Li W.J."/>
            <person name="Jiang H.C."/>
            <person name="Dong H.L."/>
            <person name="Shu W.S."/>
        </authorList>
    </citation>
    <scope>NUCLEOTIDE SEQUENCE [LARGE SCALE GENOMIC DNA]</scope>
    <source>
        <strain evidence="13">AP3</strain>
    </source>
</reference>
<dbReference type="GO" id="GO:0015079">
    <property type="term" value="F:potassium ion transmembrane transporter activity"/>
    <property type="evidence" value="ECO:0007669"/>
    <property type="project" value="InterPro"/>
</dbReference>
<dbReference type="Pfam" id="PF02705">
    <property type="entry name" value="K_trans"/>
    <property type="match status" value="1"/>
</dbReference>
<keyword evidence="5" id="KW-0769">Symport</keyword>
<protein>
    <submittedName>
        <fullName evidence="13">Potassium transporter Kup</fullName>
    </submittedName>
</protein>
<evidence type="ECO:0000259" key="11">
    <source>
        <dbReference type="Pfam" id="PF02705"/>
    </source>
</evidence>
<dbReference type="EMBL" id="SGBD01000004">
    <property type="protein sequence ID" value="RZD14179.1"/>
    <property type="molecule type" value="Genomic_DNA"/>
</dbReference>
<dbReference type="Proteomes" id="UP000320813">
    <property type="component" value="Unassembled WGS sequence"/>
</dbReference>
<dbReference type="InterPro" id="IPR053951">
    <property type="entry name" value="K_trans_N"/>
</dbReference>
<dbReference type="PANTHER" id="PTHR30540">
    <property type="entry name" value="OSMOTIC STRESS POTASSIUM TRANSPORTER"/>
    <property type="match status" value="1"/>
</dbReference>
<dbReference type="GO" id="GO:0015293">
    <property type="term" value="F:symporter activity"/>
    <property type="evidence" value="ECO:0007669"/>
    <property type="project" value="UniProtKB-KW"/>
</dbReference>
<feature type="transmembrane region" description="Helical" evidence="10">
    <location>
        <begin position="355"/>
        <end position="375"/>
    </location>
</feature>
<dbReference type="PANTHER" id="PTHR30540:SF83">
    <property type="entry name" value="K+ POTASSIUM TRANSPORTER"/>
    <property type="match status" value="1"/>
</dbReference>
<keyword evidence="8" id="KW-0406">Ion transport</keyword>
<keyword evidence="2" id="KW-0813">Transport</keyword>
<feature type="transmembrane region" description="Helical" evidence="10">
    <location>
        <begin position="412"/>
        <end position="433"/>
    </location>
</feature>
<sequence>MNNPSLDKAKKVLTENKSLKALGIVFGDIGTSPIYTIAVIFAYLRVTSENVCGVISLIIWTLILLVTIQYVWFAMGISERNEGGTIILKNIIEKYAKSAKEIAFISVISYIALSLLIGDSVITPAISILSAVEGINLIPVFKNVTTDTVIFIAVIITVSLFWYQHKGTEKIAKIFSPVMLLWFVVIGASGFASLMYTPEILLRVINPYNALSFLFNGSISANRLISHGIISLFVLSDVILSATGGEALYADMGHIGREPITKAWYFVFIMLVLNYTGQGAFLLSHRADKNTFFEMLYSQSHLFYFPILILSILATIIASQAVISGIFSIVYQLINNRIIPLLKIDYKSSEIQSQIYISFANWFLFISVLTAIIMFRTSSNLAMAYGLAVSGTMTFTGILINMHFYHKKRYFMLFISLITTFADIMFLASNLLYKTAEGGYFALIIATIPFITIMLYTKGQKKLHSVYKMTDLKVFLKEYEYRYSNFTKLKGTSLFFASLSDKVSPYIVKTMFDNNIMYEKNIFVSIERTEKPYGITDALKEDIAPGLSQLAVSAGYSEVVDVEEILKQYNIDETVIFYGFEDIVSTNPLWRIFALIKKLSPSFVRFYKLPAEKVHGVMVRVKM</sequence>
<feature type="transmembrane region" description="Helical" evidence="10">
    <location>
        <begin position="263"/>
        <end position="283"/>
    </location>
</feature>
<evidence type="ECO:0000256" key="3">
    <source>
        <dbReference type="ARBA" id="ARBA00022538"/>
    </source>
</evidence>
<dbReference type="GO" id="GO:0016020">
    <property type="term" value="C:membrane"/>
    <property type="evidence" value="ECO:0007669"/>
    <property type="project" value="UniProtKB-SubCell"/>
</dbReference>
<keyword evidence="6" id="KW-0630">Potassium</keyword>
<comment type="caution">
    <text evidence="13">The sequence shown here is derived from an EMBL/GenBank/DDBJ whole genome shotgun (WGS) entry which is preliminary data.</text>
</comment>
<keyword evidence="3" id="KW-0633">Potassium transport</keyword>
<evidence type="ECO:0000313" key="14">
    <source>
        <dbReference type="Proteomes" id="UP000320813"/>
    </source>
</evidence>
<evidence type="ECO:0000256" key="2">
    <source>
        <dbReference type="ARBA" id="ARBA00022448"/>
    </source>
</evidence>
<dbReference type="InterPro" id="IPR003855">
    <property type="entry name" value="K+_transporter"/>
</dbReference>
<feature type="transmembrane region" description="Helical" evidence="10">
    <location>
        <begin position="303"/>
        <end position="334"/>
    </location>
</feature>
<dbReference type="AlphaFoldDB" id="A0A519BA75"/>
<feature type="transmembrane region" description="Helical" evidence="10">
    <location>
        <begin position="175"/>
        <end position="196"/>
    </location>
</feature>
<feature type="transmembrane region" description="Helical" evidence="10">
    <location>
        <begin position="224"/>
        <end position="242"/>
    </location>
</feature>
<evidence type="ECO:0000256" key="5">
    <source>
        <dbReference type="ARBA" id="ARBA00022847"/>
    </source>
</evidence>
<feature type="transmembrane region" description="Helical" evidence="10">
    <location>
        <begin position="381"/>
        <end position="400"/>
    </location>
</feature>
<evidence type="ECO:0000256" key="9">
    <source>
        <dbReference type="ARBA" id="ARBA00023136"/>
    </source>
</evidence>
<feature type="transmembrane region" description="Helical" evidence="10">
    <location>
        <begin position="102"/>
        <end position="132"/>
    </location>
</feature>
<evidence type="ECO:0000256" key="4">
    <source>
        <dbReference type="ARBA" id="ARBA00022692"/>
    </source>
</evidence>
<feature type="transmembrane region" description="Helical" evidence="10">
    <location>
        <begin position="144"/>
        <end position="163"/>
    </location>
</feature>
<name>A0A519BA75_9DELT</name>
<evidence type="ECO:0000256" key="6">
    <source>
        <dbReference type="ARBA" id="ARBA00022958"/>
    </source>
</evidence>
<evidence type="ECO:0000256" key="10">
    <source>
        <dbReference type="SAM" id="Phobius"/>
    </source>
</evidence>
<dbReference type="InterPro" id="IPR053952">
    <property type="entry name" value="K_trans_C"/>
</dbReference>
<gene>
    <name evidence="13" type="ORF">EVJ47_08075</name>
</gene>
<keyword evidence="7 10" id="KW-1133">Transmembrane helix</keyword>
<evidence type="ECO:0000256" key="8">
    <source>
        <dbReference type="ARBA" id="ARBA00023065"/>
    </source>
</evidence>
<organism evidence="13 14">
    <name type="scientific">Candidatus Acidulodesulfobacterium ferriphilum</name>
    <dbReference type="NCBI Taxonomy" id="2597223"/>
    <lineage>
        <taxon>Bacteria</taxon>
        <taxon>Deltaproteobacteria</taxon>
        <taxon>Candidatus Acidulodesulfobacterales</taxon>
        <taxon>Candidatus Acidulodesulfobacterium</taxon>
    </lineage>
</organism>
<evidence type="ECO:0000313" key="13">
    <source>
        <dbReference type="EMBL" id="RZD14179.1"/>
    </source>
</evidence>
<keyword evidence="4 10" id="KW-0812">Transmembrane</keyword>
<accession>A0A519BA75</accession>
<comment type="subcellular location">
    <subcellularLocation>
        <location evidence="1">Membrane</location>
        <topology evidence="1">Multi-pass membrane protein</topology>
    </subcellularLocation>
</comment>
<evidence type="ECO:0000259" key="12">
    <source>
        <dbReference type="Pfam" id="PF22776"/>
    </source>
</evidence>
<feature type="domain" description="K+ potassium transporter C-terminal" evidence="12">
    <location>
        <begin position="490"/>
        <end position="623"/>
    </location>
</feature>
<proteinExistence type="predicted"/>
<feature type="domain" description="K+ potassium transporter integral membrane" evidence="11">
    <location>
        <begin position="18"/>
        <end position="469"/>
    </location>
</feature>
<keyword evidence="9 10" id="KW-0472">Membrane</keyword>
<feature type="transmembrane region" description="Helical" evidence="10">
    <location>
        <begin position="54"/>
        <end position="73"/>
    </location>
</feature>